<feature type="transmembrane region" description="Helical" evidence="6">
    <location>
        <begin position="128"/>
        <end position="151"/>
    </location>
</feature>
<evidence type="ECO:0000256" key="6">
    <source>
        <dbReference type="SAM" id="Phobius"/>
    </source>
</evidence>
<sequence>MSVVQEHLTEWRRDPLIRNSFFLMATTALGAGSGFLFWLVVARFYPTAQVGQASSLLSCVALLSYFSLFGFSNALIRYLPTSAHRAQDTSTAICSVLVCGVVVSLTFAVVGPWFAADLGFVRSSLPHLGLFVLLACGAAVNLLTDSIFLAARAAGANLLINGIFMSVIKLALPIATVAFGAFGIFAASGIASTLAAAISLGAIRRSLRIPVRVEIAWASLRRMVRYSMTSYLSGSLNIIPQIALPIIVLHHLGPIVAAVYFMALQISNLICAVSYAIGESLFAEGSHESRDLRTLAARSGGLMFGITGAAVLVVIALARPILQLFGDDYARIGTSTLIIFAATALAVAFHTWTSFLLRVTCQMRALVLSDVVFVVVILAVALWKVPDGLDWAPIAWGAGNLVAGLVAAGALRKPVKP</sequence>
<evidence type="ECO:0000256" key="3">
    <source>
        <dbReference type="ARBA" id="ARBA00022692"/>
    </source>
</evidence>
<feature type="transmembrane region" description="Helical" evidence="6">
    <location>
        <begin position="21"/>
        <end position="41"/>
    </location>
</feature>
<dbReference type="Proteomes" id="UP000637628">
    <property type="component" value="Unassembled WGS sequence"/>
</dbReference>
<evidence type="ECO:0000313" key="7">
    <source>
        <dbReference type="EMBL" id="GIE06628.1"/>
    </source>
</evidence>
<dbReference type="RefSeq" id="WP_203734485.1">
    <property type="nucleotide sequence ID" value="NZ_BAAATX010000020.1"/>
</dbReference>
<feature type="transmembrane region" description="Helical" evidence="6">
    <location>
        <begin position="91"/>
        <end position="116"/>
    </location>
</feature>
<keyword evidence="5 6" id="KW-0472">Membrane</keyword>
<accession>A0ABQ3Z9W5</accession>
<protein>
    <recommendedName>
        <fullName evidence="9">Polysaccharide biosynthesis protein</fullName>
    </recommendedName>
</protein>
<feature type="transmembrane region" description="Helical" evidence="6">
    <location>
        <begin position="181"/>
        <end position="203"/>
    </location>
</feature>
<comment type="subcellular location">
    <subcellularLocation>
        <location evidence="1">Cell membrane</location>
        <topology evidence="1">Multi-pass membrane protein</topology>
    </subcellularLocation>
</comment>
<proteinExistence type="predicted"/>
<keyword evidence="3 6" id="KW-0812">Transmembrane</keyword>
<dbReference type="PANTHER" id="PTHR30250:SF11">
    <property type="entry name" value="O-ANTIGEN TRANSPORTER-RELATED"/>
    <property type="match status" value="1"/>
</dbReference>
<evidence type="ECO:0000256" key="2">
    <source>
        <dbReference type="ARBA" id="ARBA00022475"/>
    </source>
</evidence>
<evidence type="ECO:0000313" key="8">
    <source>
        <dbReference type="Proteomes" id="UP000637628"/>
    </source>
</evidence>
<feature type="transmembrane region" description="Helical" evidence="6">
    <location>
        <begin position="299"/>
        <end position="318"/>
    </location>
</feature>
<evidence type="ECO:0000256" key="1">
    <source>
        <dbReference type="ARBA" id="ARBA00004651"/>
    </source>
</evidence>
<feature type="transmembrane region" description="Helical" evidence="6">
    <location>
        <begin position="53"/>
        <end position="79"/>
    </location>
</feature>
<feature type="transmembrane region" description="Helical" evidence="6">
    <location>
        <begin position="391"/>
        <end position="411"/>
    </location>
</feature>
<reference evidence="7 8" key="1">
    <citation type="submission" date="2021-01" db="EMBL/GenBank/DDBJ databases">
        <title>Whole genome shotgun sequence of Actinoplanes durhamensis NBRC 14914.</title>
        <authorList>
            <person name="Komaki H."/>
            <person name="Tamura T."/>
        </authorList>
    </citation>
    <scope>NUCLEOTIDE SEQUENCE [LARGE SCALE GENOMIC DNA]</scope>
    <source>
        <strain evidence="7 8">NBRC 14914</strain>
    </source>
</reference>
<gene>
    <name evidence="7" type="ORF">Adu01nite_79780</name>
</gene>
<dbReference type="InterPro" id="IPR050833">
    <property type="entry name" value="Poly_Biosynth_Transport"/>
</dbReference>
<name>A0ABQ3Z9W5_9ACTN</name>
<comment type="caution">
    <text evidence="7">The sequence shown here is derived from an EMBL/GenBank/DDBJ whole genome shotgun (WGS) entry which is preliminary data.</text>
</comment>
<evidence type="ECO:0000256" key="4">
    <source>
        <dbReference type="ARBA" id="ARBA00022989"/>
    </source>
</evidence>
<keyword evidence="4 6" id="KW-1133">Transmembrane helix</keyword>
<feature type="transmembrane region" description="Helical" evidence="6">
    <location>
        <begin position="365"/>
        <end position="385"/>
    </location>
</feature>
<keyword evidence="2" id="KW-1003">Cell membrane</keyword>
<organism evidence="7 8">
    <name type="scientific">Paractinoplanes durhamensis</name>
    <dbReference type="NCBI Taxonomy" id="113563"/>
    <lineage>
        <taxon>Bacteria</taxon>
        <taxon>Bacillati</taxon>
        <taxon>Actinomycetota</taxon>
        <taxon>Actinomycetes</taxon>
        <taxon>Micromonosporales</taxon>
        <taxon>Micromonosporaceae</taxon>
        <taxon>Paractinoplanes</taxon>
    </lineage>
</organism>
<feature type="transmembrane region" description="Helical" evidence="6">
    <location>
        <begin position="330"/>
        <end position="353"/>
    </location>
</feature>
<evidence type="ECO:0000256" key="5">
    <source>
        <dbReference type="ARBA" id="ARBA00023136"/>
    </source>
</evidence>
<feature type="transmembrane region" description="Helical" evidence="6">
    <location>
        <begin position="158"/>
        <end position="175"/>
    </location>
</feature>
<dbReference type="EMBL" id="BOML01000065">
    <property type="protein sequence ID" value="GIE06628.1"/>
    <property type="molecule type" value="Genomic_DNA"/>
</dbReference>
<dbReference type="PANTHER" id="PTHR30250">
    <property type="entry name" value="PST FAMILY PREDICTED COLANIC ACID TRANSPORTER"/>
    <property type="match status" value="1"/>
</dbReference>
<feature type="transmembrane region" description="Helical" evidence="6">
    <location>
        <begin position="231"/>
        <end position="252"/>
    </location>
</feature>
<feature type="transmembrane region" description="Helical" evidence="6">
    <location>
        <begin position="258"/>
        <end position="278"/>
    </location>
</feature>
<keyword evidence="8" id="KW-1185">Reference proteome</keyword>
<evidence type="ECO:0008006" key="9">
    <source>
        <dbReference type="Google" id="ProtNLM"/>
    </source>
</evidence>